<evidence type="ECO:0000256" key="5">
    <source>
        <dbReference type="SAM" id="Phobius"/>
    </source>
</evidence>
<keyword evidence="4 5" id="KW-0472">Membrane</keyword>
<keyword evidence="8" id="KW-1185">Reference proteome</keyword>
<evidence type="ECO:0000256" key="1">
    <source>
        <dbReference type="ARBA" id="ARBA00004141"/>
    </source>
</evidence>
<evidence type="ECO:0000313" key="7">
    <source>
        <dbReference type="EMBL" id="KIM93244.1"/>
    </source>
</evidence>
<dbReference type="PANTHER" id="PTHR23502">
    <property type="entry name" value="MAJOR FACILITATOR SUPERFAMILY"/>
    <property type="match status" value="1"/>
</dbReference>
<evidence type="ECO:0000259" key="6">
    <source>
        <dbReference type="PROSITE" id="PS50850"/>
    </source>
</evidence>
<name>A0A0C3GPC3_OIDMZ</name>
<feature type="transmembrane region" description="Helical" evidence="5">
    <location>
        <begin position="445"/>
        <end position="462"/>
    </location>
</feature>
<evidence type="ECO:0000313" key="8">
    <source>
        <dbReference type="Proteomes" id="UP000054321"/>
    </source>
</evidence>
<keyword evidence="2 5" id="KW-0812">Transmembrane</keyword>
<dbReference type="Pfam" id="PF07690">
    <property type="entry name" value="MFS_1"/>
    <property type="match status" value="1"/>
</dbReference>
<feature type="transmembrane region" description="Helical" evidence="5">
    <location>
        <begin position="72"/>
        <end position="93"/>
    </location>
</feature>
<feature type="domain" description="Major facilitator superfamily (MFS) profile" evidence="6">
    <location>
        <begin position="71"/>
        <end position="498"/>
    </location>
</feature>
<feature type="transmembrane region" description="Helical" evidence="5">
    <location>
        <begin position="474"/>
        <end position="493"/>
    </location>
</feature>
<gene>
    <name evidence="7" type="ORF">OIDMADRAFT_46326</name>
</gene>
<dbReference type="Gene3D" id="1.20.1250.20">
    <property type="entry name" value="MFS general substrate transporter like domains"/>
    <property type="match status" value="1"/>
</dbReference>
<dbReference type="AlphaFoldDB" id="A0A0C3GPC3"/>
<dbReference type="InParanoid" id="A0A0C3GPC3"/>
<dbReference type="InterPro" id="IPR036259">
    <property type="entry name" value="MFS_trans_sf"/>
</dbReference>
<dbReference type="GO" id="GO:0022857">
    <property type="term" value="F:transmembrane transporter activity"/>
    <property type="evidence" value="ECO:0007669"/>
    <property type="project" value="InterPro"/>
</dbReference>
<feature type="transmembrane region" description="Helical" evidence="5">
    <location>
        <begin position="291"/>
        <end position="314"/>
    </location>
</feature>
<feature type="transmembrane region" description="Helical" evidence="5">
    <location>
        <begin position="105"/>
        <end position="125"/>
    </location>
</feature>
<reference evidence="7 8" key="1">
    <citation type="submission" date="2014-04" db="EMBL/GenBank/DDBJ databases">
        <authorList>
            <consortium name="DOE Joint Genome Institute"/>
            <person name="Kuo A."/>
            <person name="Martino E."/>
            <person name="Perotto S."/>
            <person name="Kohler A."/>
            <person name="Nagy L.G."/>
            <person name="Floudas D."/>
            <person name="Copeland A."/>
            <person name="Barry K.W."/>
            <person name="Cichocki N."/>
            <person name="Veneault-Fourrey C."/>
            <person name="LaButti K."/>
            <person name="Lindquist E.A."/>
            <person name="Lipzen A."/>
            <person name="Lundell T."/>
            <person name="Morin E."/>
            <person name="Murat C."/>
            <person name="Sun H."/>
            <person name="Tunlid A."/>
            <person name="Henrissat B."/>
            <person name="Grigoriev I.V."/>
            <person name="Hibbett D.S."/>
            <person name="Martin F."/>
            <person name="Nordberg H.P."/>
            <person name="Cantor M.N."/>
            <person name="Hua S.X."/>
        </authorList>
    </citation>
    <scope>NUCLEOTIDE SEQUENCE [LARGE SCALE GENOMIC DNA]</scope>
    <source>
        <strain evidence="7 8">Zn</strain>
    </source>
</reference>
<dbReference type="PROSITE" id="PS50850">
    <property type="entry name" value="MFS"/>
    <property type="match status" value="1"/>
</dbReference>
<dbReference type="GO" id="GO:0005886">
    <property type="term" value="C:plasma membrane"/>
    <property type="evidence" value="ECO:0007669"/>
    <property type="project" value="TreeGrafter"/>
</dbReference>
<evidence type="ECO:0000256" key="4">
    <source>
        <dbReference type="ARBA" id="ARBA00023136"/>
    </source>
</evidence>
<evidence type="ECO:0000256" key="2">
    <source>
        <dbReference type="ARBA" id="ARBA00022692"/>
    </source>
</evidence>
<feature type="transmembrane region" description="Helical" evidence="5">
    <location>
        <begin position="137"/>
        <end position="156"/>
    </location>
</feature>
<dbReference type="InterPro" id="IPR011701">
    <property type="entry name" value="MFS"/>
</dbReference>
<dbReference type="OrthoDB" id="2585655at2759"/>
<dbReference type="Proteomes" id="UP000054321">
    <property type="component" value="Unassembled WGS sequence"/>
</dbReference>
<reference evidence="8" key="2">
    <citation type="submission" date="2015-01" db="EMBL/GenBank/DDBJ databases">
        <title>Evolutionary Origins and Diversification of the Mycorrhizal Mutualists.</title>
        <authorList>
            <consortium name="DOE Joint Genome Institute"/>
            <consortium name="Mycorrhizal Genomics Consortium"/>
            <person name="Kohler A."/>
            <person name="Kuo A."/>
            <person name="Nagy L.G."/>
            <person name="Floudas D."/>
            <person name="Copeland A."/>
            <person name="Barry K.W."/>
            <person name="Cichocki N."/>
            <person name="Veneault-Fourrey C."/>
            <person name="LaButti K."/>
            <person name="Lindquist E.A."/>
            <person name="Lipzen A."/>
            <person name="Lundell T."/>
            <person name="Morin E."/>
            <person name="Murat C."/>
            <person name="Riley R."/>
            <person name="Ohm R."/>
            <person name="Sun H."/>
            <person name="Tunlid A."/>
            <person name="Henrissat B."/>
            <person name="Grigoriev I.V."/>
            <person name="Hibbett D.S."/>
            <person name="Martin F."/>
        </authorList>
    </citation>
    <scope>NUCLEOTIDE SEQUENCE [LARGE SCALE GENOMIC DNA]</scope>
    <source>
        <strain evidence="8">Zn</strain>
    </source>
</reference>
<sequence>MEQKHEVPDHTGQQPGEVSAEKTLEHGLAGNLAAEHREFLLSRHKTVDLNPLPTMDPADPLNWSSWKKNLNLILMAFHGMMCTFTAAAIIPAFEQFSVDLGVSLTRASYLTSIQIVVLGIAPLFWKPISNRFGRRPIWLISTLGSMICNIGCAESHSYASQVVTRVLTAFMISPAGAIGSAVVTETFFAKERAQKMGIWTLMVTVGPSTGPFIMGFVTYHTGSWKWIYWILAITNAVQFILYFFFSPETLYSRSQAEAITKKSPFQRKYLNFGRIGEKPVTISQFLSPIKLFAYPSIVIPTVAYSIVFNFVAVLGTVEIPQIFTPKFGFNAQQIGLQFIGLIIGSVLGEQLAGRGSDLWMRRKRAGSGRSHKITPENRIWLAYVGLAPVICGLVVFTVQADKIHSYNVTPIVGLAIASFGNQIIGTVMVTYAVDCHSEHSASIGVFVNMVRSTWGFIGPFWFPYMFSSIGLSGSGGLMAGIVVVFSVLPTIFIQWKGPSIRERGASDDSLEQINTV</sequence>
<feature type="transmembrane region" description="Helical" evidence="5">
    <location>
        <begin position="196"/>
        <end position="220"/>
    </location>
</feature>
<dbReference type="FunFam" id="1.20.1250.20:FF:000318">
    <property type="entry name" value="MFS multidrug transporter, putative"/>
    <property type="match status" value="1"/>
</dbReference>
<feature type="transmembrane region" description="Helical" evidence="5">
    <location>
        <begin position="379"/>
        <end position="399"/>
    </location>
</feature>
<dbReference type="PANTHER" id="PTHR23502:SF2">
    <property type="entry name" value="TRANSPORTER, PUTATIVE (AFU_ORTHOLOGUE AFUA_2G08910)-RELATED"/>
    <property type="match status" value="1"/>
</dbReference>
<comment type="subcellular location">
    <subcellularLocation>
        <location evidence="1">Membrane</location>
        <topology evidence="1">Multi-pass membrane protein</topology>
    </subcellularLocation>
</comment>
<dbReference type="EMBL" id="KN832897">
    <property type="protein sequence ID" value="KIM93244.1"/>
    <property type="molecule type" value="Genomic_DNA"/>
</dbReference>
<dbReference type="InterPro" id="IPR020846">
    <property type="entry name" value="MFS_dom"/>
</dbReference>
<feature type="transmembrane region" description="Helical" evidence="5">
    <location>
        <begin position="411"/>
        <end position="433"/>
    </location>
</feature>
<organism evidence="7 8">
    <name type="scientific">Oidiodendron maius (strain Zn)</name>
    <dbReference type="NCBI Taxonomy" id="913774"/>
    <lineage>
        <taxon>Eukaryota</taxon>
        <taxon>Fungi</taxon>
        <taxon>Dikarya</taxon>
        <taxon>Ascomycota</taxon>
        <taxon>Pezizomycotina</taxon>
        <taxon>Leotiomycetes</taxon>
        <taxon>Leotiomycetes incertae sedis</taxon>
        <taxon>Myxotrichaceae</taxon>
        <taxon>Oidiodendron</taxon>
    </lineage>
</organism>
<dbReference type="HOGENOM" id="CLU_008455_13_7_1"/>
<feature type="transmembrane region" description="Helical" evidence="5">
    <location>
        <begin position="162"/>
        <end position="184"/>
    </location>
</feature>
<accession>A0A0C3GPC3</accession>
<protein>
    <recommendedName>
        <fullName evidence="6">Major facilitator superfamily (MFS) profile domain-containing protein</fullName>
    </recommendedName>
</protein>
<dbReference type="SUPFAM" id="SSF103473">
    <property type="entry name" value="MFS general substrate transporter"/>
    <property type="match status" value="1"/>
</dbReference>
<evidence type="ECO:0000256" key="3">
    <source>
        <dbReference type="ARBA" id="ARBA00022989"/>
    </source>
</evidence>
<dbReference type="STRING" id="913774.A0A0C3GPC3"/>
<feature type="transmembrane region" description="Helical" evidence="5">
    <location>
        <begin position="334"/>
        <end position="353"/>
    </location>
</feature>
<proteinExistence type="predicted"/>
<feature type="transmembrane region" description="Helical" evidence="5">
    <location>
        <begin position="226"/>
        <end position="245"/>
    </location>
</feature>
<keyword evidence="3 5" id="KW-1133">Transmembrane helix</keyword>